<evidence type="ECO:0000313" key="3">
    <source>
        <dbReference type="EMBL" id="AZG48148.1"/>
    </source>
</evidence>
<keyword evidence="4" id="KW-1185">Reference proteome</keyword>
<dbReference type="RefSeq" id="WP_124710408.1">
    <property type="nucleotide sequence ID" value="NZ_CP033972.1"/>
</dbReference>
<reference evidence="3 4" key="1">
    <citation type="submission" date="2018-11" db="EMBL/GenBank/DDBJ databases">
        <title>Gordonia insulae sp. nov., isolated from an island soil.</title>
        <authorList>
            <person name="Kim Y.S."/>
            <person name="Kim S.B."/>
        </authorList>
    </citation>
    <scope>NUCLEOTIDE SEQUENCE [LARGE SCALE GENOMIC DNA]</scope>
    <source>
        <strain evidence="3 4">MMS17-SY073</strain>
    </source>
</reference>
<name>A0A3G8JT80_9ACTN</name>
<feature type="compositionally biased region" description="Basic and acidic residues" evidence="1">
    <location>
        <begin position="154"/>
        <end position="181"/>
    </location>
</feature>
<sequence length="181" mass="19525">MNPTILRRVQIVLLVAGMVVTTMGLVLVAGCYRNDQQIDANRAMVMADVVSADRLHAAVNFQTPDGQFHSPRLGLLYPTELTQGQRISVEYDVMNPDLARPAGRSWTLAIIPAISIAVVGWLIVGAVMIALAEINRRMLSRSSPADDGDAVEGDADRGNGDRGEQVQDAITDRESPETSNA</sequence>
<evidence type="ECO:0000256" key="1">
    <source>
        <dbReference type="SAM" id="MobiDB-lite"/>
    </source>
</evidence>
<feature type="region of interest" description="Disordered" evidence="1">
    <location>
        <begin position="141"/>
        <end position="181"/>
    </location>
</feature>
<dbReference type="PROSITE" id="PS51257">
    <property type="entry name" value="PROKAR_LIPOPROTEIN"/>
    <property type="match status" value="1"/>
</dbReference>
<evidence type="ECO:0000313" key="4">
    <source>
        <dbReference type="Proteomes" id="UP000271469"/>
    </source>
</evidence>
<accession>A0A3G8JT80</accession>
<dbReference type="EMBL" id="CP033972">
    <property type="protein sequence ID" value="AZG48148.1"/>
    <property type="molecule type" value="Genomic_DNA"/>
</dbReference>
<evidence type="ECO:0008006" key="5">
    <source>
        <dbReference type="Google" id="ProtNLM"/>
    </source>
</evidence>
<evidence type="ECO:0000256" key="2">
    <source>
        <dbReference type="SAM" id="Phobius"/>
    </source>
</evidence>
<feature type="transmembrane region" description="Helical" evidence="2">
    <location>
        <begin position="12"/>
        <end position="32"/>
    </location>
</feature>
<proteinExistence type="predicted"/>
<dbReference type="AlphaFoldDB" id="A0A3G8JT80"/>
<dbReference type="KEGG" id="gom:D7316_04761"/>
<keyword evidence="2" id="KW-0812">Transmembrane</keyword>
<protein>
    <recommendedName>
        <fullName evidence="5">DUF3592 domain-containing protein</fullName>
    </recommendedName>
</protein>
<feature type="transmembrane region" description="Helical" evidence="2">
    <location>
        <begin position="106"/>
        <end position="132"/>
    </location>
</feature>
<dbReference type="OrthoDB" id="4426042at2"/>
<gene>
    <name evidence="3" type="ORF">D7316_04761</name>
</gene>
<dbReference type="Proteomes" id="UP000271469">
    <property type="component" value="Chromosome"/>
</dbReference>
<keyword evidence="2" id="KW-1133">Transmembrane helix</keyword>
<organism evidence="3 4">
    <name type="scientific">Gordonia insulae</name>
    <dbReference type="NCBI Taxonomy" id="2420509"/>
    <lineage>
        <taxon>Bacteria</taxon>
        <taxon>Bacillati</taxon>
        <taxon>Actinomycetota</taxon>
        <taxon>Actinomycetes</taxon>
        <taxon>Mycobacteriales</taxon>
        <taxon>Gordoniaceae</taxon>
        <taxon>Gordonia</taxon>
    </lineage>
</organism>
<keyword evidence="2" id="KW-0472">Membrane</keyword>